<dbReference type="PANTHER" id="PTHR14859:SF1">
    <property type="entry name" value="PGAP2-INTERACTING PROTEIN"/>
    <property type="match status" value="1"/>
</dbReference>
<dbReference type="EMBL" id="FOLL01000022">
    <property type="protein sequence ID" value="SFC73845.1"/>
    <property type="molecule type" value="Genomic_DNA"/>
</dbReference>
<name>A0A1I1LLI7_9SPHI</name>
<evidence type="ECO:0000313" key="2">
    <source>
        <dbReference type="EMBL" id="SFC73845.1"/>
    </source>
</evidence>
<dbReference type="GO" id="GO:0003824">
    <property type="term" value="F:catalytic activity"/>
    <property type="evidence" value="ECO:0007669"/>
    <property type="project" value="InterPro"/>
</dbReference>
<dbReference type="Pfam" id="PF03372">
    <property type="entry name" value="Exo_endo_phos"/>
    <property type="match status" value="1"/>
</dbReference>
<accession>A0A1I1LLI7</accession>
<dbReference type="SUPFAM" id="SSF56219">
    <property type="entry name" value="DNase I-like"/>
    <property type="match status" value="1"/>
</dbReference>
<feature type="domain" description="Endonuclease/exonuclease/phosphatase" evidence="1">
    <location>
        <begin position="56"/>
        <end position="293"/>
    </location>
</feature>
<reference evidence="2 3" key="1">
    <citation type="submission" date="2016-10" db="EMBL/GenBank/DDBJ databases">
        <authorList>
            <person name="de Groot N.N."/>
        </authorList>
    </citation>
    <scope>NUCLEOTIDE SEQUENCE [LARGE SCALE GENOMIC DNA]</scope>
    <source>
        <strain evidence="2 3">DSM 22900</strain>
    </source>
</reference>
<protein>
    <submittedName>
        <fullName evidence="2">Exodeoxyribonuclease-3</fullName>
    </submittedName>
</protein>
<keyword evidence="3" id="KW-1185">Reference proteome</keyword>
<dbReference type="Proteomes" id="UP000199577">
    <property type="component" value="Unassembled WGS sequence"/>
</dbReference>
<dbReference type="GO" id="GO:0016020">
    <property type="term" value="C:membrane"/>
    <property type="evidence" value="ECO:0007669"/>
    <property type="project" value="GOC"/>
</dbReference>
<dbReference type="OrthoDB" id="9778989at2"/>
<gene>
    <name evidence="2" type="ORF">SAMN05421747_12240</name>
</gene>
<evidence type="ECO:0000259" key="1">
    <source>
        <dbReference type="Pfam" id="PF03372"/>
    </source>
</evidence>
<sequence>MNHMEEIKGYSRGMAVLVFFMAALFILGCGDKGETPVPDEDGTPPSVTVPDELKIISFNILEGMKGDRPANYDNFVNWVKTHDPDILAIQEANGFRQESLEQLAARFGHPYVITNLKATDNYPVALTSKYPLESRRRVTMHVSHGAIFAKLKDRDFNIVVTHLWPQSYWHTPGDGLGNDYRLHEINVILDSTVRKFPGEPHWILVGDFNAVSRRDFSPEVTTNNYWVTDQIEAEGFKDAIHHLHGTREENAQPYDFRYPGRRIDFIFASQPLLGRLIKAHPIYDDFVDTYSDHPAMYMEVSLK</sequence>
<organism evidence="2 3">
    <name type="scientific">Parapedobacter composti</name>
    <dbReference type="NCBI Taxonomy" id="623281"/>
    <lineage>
        <taxon>Bacteria</taxon>
        <taxon>Pseudomonadati</taxon>
        <taxon>Bacteroidota</taxon>
        <taxon>Sphingobacteriia</taxon>
        <taxon>Sphingobacteriales</taxon>
        <taxon>Sphingobacteriaceae</taxon>
        <taxon>Parapedobacter</taxon>
    </lineage>
</organism>
<dbReference type="InterPro" id="IPR051916">
    <property type="entry name" value="GPI-anchor_lipid_remodeler"/>
</dbReference>
<proteinExistence type="predicted"/>
<dbReference type="InterPro" id="IPR036691">
    <property type="entry name" value="Endo/exonu/phosph_ase_sf"/>
</dbReference>
<dbReference type="GO" id="GO:0006506">
    <property type="term" value="P:GPI anchor biosynthetic process"/>
    <property type="evidence" value="ECO:0007669"/>
    <property type="project" value="TreeGrafter"/>
</dbReference>
<dbReference type="InterPro" id="IPR005135">
    <property type="entry name" value="Endo/exonuclease/phosphatase"/>
</dbReference>
<dbReference type="PANTHER" id="PTHR14859">
    <property type="entry name" value="CALCOFLUOR WHITE HYPERSENSITIVE PROTEIN PRECURSOR"/>
    <property type="match status" value="1"/>
</dbReference>
<dbReference type="AlphaFoldDB" id="A0A1I1LLI7"/>
<dbReference type="STRING" id="623281.SAMN05421747_12240"/>
<evidence type="ECO:0000313" key="3">
    <source>
        <dbReference type="Proteomes" id="UP000199577"/>
    </source>
</evidence>
<dbReference type="Gene3D" id="3.60.10.10">
    <property type="entry name" value="Endonuclease/exonuclease/phosphatase"/>
    <property type="match status" value="1"/>
</dbReference>